<feature type="transmembrane region" description="Helical" evidence="11">
    <location>
        <begin position="516"/>
        <end position="537"/>
    </location>
</feature>
<dbReference type="GO" id="GO:0010906">
    <property type="term" value="P:regulation of glucose metabolic process"/>
    <property type="evidence" value="ECO:0007669"/>
    <property type="project" value="TreeGrafter"/>
</dbReference>
<dbReference type="Gene3D" id="3.30.565.10">
    <property type="entry name" value="Histidine kinase-like ATPase, C-terminal domain"/>
    <property type="match status" value="1"/>
</dbReference>
<evidence type="ECO:0000256" key="11">
    <source>
        <dbReference type="SAM" id="Phobius"/>
    </source>
</evidence>
<dbReference type="GO" id="GO:0004740">
    <property type="term" value="F:pyruvate dehydrogenase (acetyl-transferring) kinase activity"/>
    <property type="evidence" value="ECO:0007669"/>
    <property type="project" value="TreeGrafter"/>
</dbReference>
<keyword evidence="9" id="KW-0808">Transferase</keyword>
<dbReference type="AlphaFoldDB" id="A0A8J5FKE1"/>
<protein>
    <recommendedName>
        <fullName evidence="8 9">Multifunctional fusion protein</fullName>
    </recommendedName>
    <domain>
        <recommendedName>
            <fullName evidence="9">Protein-serine/threonine kinase</fullName>
            <ecNumber evidence="9">2.7.11.-</ecNumber>
        </recommendedName>
    </domain>
    <domain>
        <recommendedName>
            <fullName evidence="8">MLO-like protein</fullName>
        </recommendedName>
    </domain>
</protein>
<evidence type="ECO:0000256" key="5">
    <source>
        <dbReference type="ARBA" id="ARBA00022989"/>
    </source>
</evidence>
<evidence type="ECO:0000256" key="4">
    <source>
        <dbReference type="ARBA" id="ARBA00022821"/>
    </source>
</evidence>
<dbReference type="GO" id="GO:0005516">
    <property type="term" value="F:calmodulin binding"/>
    <property type="evidence" value="ECO:0007669"/>
    <property type="project" value="UniProtKB-KW"/>
</dbReference>
<dbReference type="GO" id="GO:0016020">
    <property type="term" value="C:membrane"/>
    <property type="evidence" value="ECO:0007669"/>
    <property type="project" value="UniProtKB-SubCell"/>
</dbReference>
<evidence type="ECO:0000256" key="8">
    <source>
        <dbReference type="RuleBase" id="RU280816"/>
    </source>
</evidence>
<sequence>MHRPSPIAIGPSSSDGRPDRRLTEVLADCRFPFPKPRLDLLSLHHSYNIPTRASRATGTTSSATSANSGLNRSRYGSRHVVPSGHTARPPSTASSRRIVAASRPLSRVSRTVRIGANAFDTRIGFRFPSHPTAAIFHLAFPSIAGRQDHGCPSPGGRRSGASPIAELQQHSSGGGIARRSSISAHGTEPVPFHAFRTQECGPMGITAHQNSLRWLIWTTMGLFDSSYSSLLELQAMIRKFIQLVCGNASCEIQLAAKRSDLVNKMPEVQLGQKSEYLEEDGDRDSDGDGKGDKDGDSEGGGEEHSEEDNVGRENPNDANSNEAAGGDEDDDGGKPDGEDENEGEEPEDQDPNDNNEQDDDDDDDDDSGNAEDEGEEEEEDDEEEISDEGGGIPRSGLPKIFTYLYSTAKNPLEENDEGSSDGVIMAGYGYGLPISRLYARYFGGDLQIISMEGYVADSMLPCRPDAESTGRNKRRLLALVLTESHLKRRILATGDSVVECPLEKEQLITATGLHQLHILIFFLAEFHVVNSALIMVLGRAKIHRWKDWLKDTTSAEYAFTTEPVYRDAKGKAISKEELLKPKEEEKPKILIASIEFTNLKYSRVEIDEVRFE</sequence>
<dbReference type="InterPro" id="IPR036890">
    <property type="entry name" value="HATPase_C_sf"/>
</dbReference>
<dbReference type="SUPFAM" id="SSF55874">
    <property type="entry name" value="ATPase domain of HSP90 chaperone/DNA topoisomerase II/histidine kinase"/>
    <property type="match status" value="1"/>
</dbReference>
<proteinExistence type="inferred from homology"/>
<reference evidence="12 13" key="1">
    <citation type="submission" date="2020-08" db="EMBL/GenBank/DDBJ databases">
        <title>Plant Genome Project.</title>
        <authorList>
            <person name="Zhang R.-G."/>
        </authorList>
    </citation>
    <scope>NUCLEOTIDE SEQUENCE [LARGE SCALE GENOMIC DNA]</scope>
    <source>
        <tissue evidence="12">Rhizome</tissue>
    </source>
</reference>
<dbReference type="Pfam" id="PF03094">
    <property type="entry name" value="Mlo"/>
    <property type="match status" value="1"/>
</dbReference>
<evidence type="ECO:0000313" key="12">
    <source>
        <dbReference type="EMBL" id="KAG6490135.1"/>
    </source>
</evidence>
<dbReference type="PANTHER" id="PTHR11947:SF3">
    <property type="entry name" value="[PYRUVATE DEHYDROGENASE (ACETYL-TRANSFERRING)] KINASE, MITOCHONDRIAL"/>
    <property type="match status" value="1"/>
</dbReference>
<name>A0A8J5FKE1_ZINOF</name>
<dbReference type="InterPro" id="IPR004326">
    <property type="entry name" value="Mlo"/>
</dbReference>
<keyword evidence="6 8" id="KW-0472">Membrane</keyword>
<keyword evidence="13" id="KW-1185">Reference proteome</keyword>
<dbReference type="EC" id="2.7.11.-" evidence="9"/>
<dbReference type="InterPro" id="IPR039028">
    <property type="entry name" value="BCKD/PDK"/>
</dbReference>
<evidence type="ECO:0000313" key="13">
    <source>
        <dbReference type="Proteomes" id="UP000734854"/>
    </source>
</evidence>
<keyword evidence="9" id="KW-0547">Nucleotide-binding</keyword>
<comment type="function">
    <text evidence="8">May be involved in modulation of pathogen defense and leaf cell death.</text>
</comment>
<evidence type="ECO:0000256" key="3">
    <source>
        <dbReference type="ARBA" id="ARBA00022692"/>
    </source>
</evidence>
<keyword evidence="9" id="KW-0496">Mitochondrion</keyword>
<dbReference type="GO" id="GO:0006952">
    <property type="term" value="P:defense response"/>
    <property type="evidence" value="ECO:0007669"/>
    <property type="project" value="UniProtKB-KW"/>
</dbReference>
<evidence type="ECO:0000256" key="9">
    <source>
        <dbReference type="RuleBase" id="RU366032"/>
    </source>
</evidence>
<dbReference type="GO" id="GO:0005759">
    <property type="term" value="C:mitochondrial matrix"/>
    <property type="evidence" value="ECO:0007669"/>
    <property type="project" value="UniProtKB-SubCell"/>
</dbReference>
<keyword evidence="5 8" id="KW-1133">Transmembrane helix</keyword>
<keyword evidence="4 8" id="KW-0611">Plant defense</keyword>
<organism evidence="12 13">
    <name type="scientific">Zingiber officinale</name>
    <name type="common">Ginger</name>
    <name type="synonym">Amomum zingiber</name>
    <dbReference type="NCBI Taxonomy" id="94328"/>
    <lineage>
        <taxon>Eukaryota</taxon>
        <taxon>Viridiplantae</taxon>
        <taxon>Streptophyta</taxon>
        <taxon>Embryophyta</taxon>
        <taxon>Tracheophyta</taxon>
        <taxon>Spermatophyta</taxon>
        <taxon>Magnoliopsida</taxon>
        <taxon>Liliopsida</taxon>
        <taxon>Zingiberales</taxon>
        <taxon>Zingiberaceae</taxon>
        <taxon>Zingiber</taxon>
    </lineage>
</organism>
<dbReference type="PANTHER" id="PTHR11947">
    <property type="entry name" value="PYRUVATE DEHYDROGENASE KINASE"/>
    <property type="match status" value="1"/>
</dbReference>
<evidence type="ECO:0000256" key="1">
    <source>
        <dbReference type="ARBA" id="ARBA00004141"/>
    </source>
</evidence>
<dbReference type="EMBL" id="JACMSC010000014">
    <property type="protein sequence ID" value="KAG6490135.1"/>
    <property type="molecule type" value="Genomic_DNA"/>
</dbReference>
<feature type="region of interest" description="Disordered" evidence="10">
    <location>
        <begin position="147"/>
        <end position="183"/>
    </location>
</feature>
<evidence type="ECO:0000256" key="6">
    <source>
        <dbReference type="ARBA" id="ARBA00023136"/>
    </source>
</evidence>
<feature type="compositionally biased region" description="Low complexity" evidence="10">
    <location>
        <begin position="53"/>
        <end position="69"/>
    </location>
</feature>
<accession>A0A8J5FKE1</accession>
<evidence type="ECO:0000256" key="10">
    <source>
        <dbReference type="SAM" id="MobiDB-lite"/>
    </source>
</evidence>
<comment type="similarity">
    <text evidence="9">Belongs to the PDK/BCKDK protein kinase family.</text>
</comment>
<comment type="similarity">
    <text evidence="2 8">Belongs to the MLO family.</text>
</comment>
<feature type="region of interest" description="Disordered" evidence="10">
    <location>
        <begin position="269"/>
        <end position="397"/>
    </location>
</feature>
<comment type="subcellular location">
    <subcellularLocation>
        <location evidence="1 8">Membrane</location>
        <topology evidence="1 8">Multi-pass membrane protein</topology>
    </subcellularLocation>
    <subcellularLocation>
        <location evidence="9">Mitochondrion matrix</location>
    </subcellularLocation>
</comment>
<feature type="region of interest" description="Disordered" evidence="10">
    <location>
        <begin position="53"/>
        <end position="98"/>
    </location>
</feature>
<keyword evidence="9" id="KW-0067">ATP-binding</keyword>
<gene>
    <name evidence="8" type="primary">MLO</name>
    <name evidence="12" type="ORF">ZIOFF_051418</name>
</gene>
<keyword evidence="9" id="KW-0418">Kinase</keyword>
<evidence type="ECO:0000256" key="2">
    <source>
        <dbReference type="ARBA" id="ARBA00006574"/>
    </source>
</evidence>
<evidence type="ECO:0000256" key="7">
    <source>
        <dbReference type="ARBA" id="ARBA00023265"/>
    </source>
</evidence>
<keyword evidence="3 8" id="KW-0812">Transmembrane</keyword>
<dbReference type="Proteomes" id="UP000734854">
    <property type="component" value="Unassembled WGS sequence"/>
</dbReference>
<keyword evidence="7 8" id="KW-0568">Pathogenesis-related protein</keyword>
<dbReference type="GO" id="GO:0005524">
    <property type="term" value="F:ATP binding"/>
    <property type="evidence" value="ECO:0007669"/>
    <property type="project" value="UniProtKB-UniRule"/>
</dbReference>
<comment type="caution">
    <text evidence="12">The sequence shown here is derived from an EMBL/GenBank/DDBJ whole genome shotgun (WGS) entry which is preliminary data.</text>
</comment>
<feature type="compositionally biased region" description="Acidic residues" evidence="10">
    <location>
        <begin position="325"/>
        <end position="387"/>
    </location>
</feature>
<keyword evidence="8" id="KW-0112">Calmodulin-binding</keyword>
<comment type="domain">
    <text evidence="8">The C-terminus contains a calmodulin-binding domain, which binds calmodulin in a calcium-dependent fashion.</text>
</comment>
<feature type="compositionally biased region" description="Basic and acidic residues" evidence="10">
    <location>
        <begin position="284"/>
        <end position="315"/>
    </location>
</feature>